<reference evidence="2 3" key="1">
    <citation type="submission" date="2023-02" db="EMBL/GenBank/DDBJ databases">
        <title>LHISI_Scaffold_Assembly.</title>
        <authorList>
            <person name="Stuart O.P."/>
            <person name="Cleave R."/>
            <person name="Magrath M.J.L."/>
            <person name="Mikheyev A.S."/>
        </authorList>
    </citation>
    <scope>NUCLEOTIDE SEQUENCE [LARGE SCALE GENOMIC DNA]</scope>
    <source>
        <strain evidence="2">Daus_M_001</strain>
        <tissue evidence="2">Leg muscle</tissue>
    </source>
</reference>
<sequence>MTDSDDRLEDRSVDSIDSFRGKSQDGLDAESLLSDGPHRAYPPDLLTFPPRAGGGHASPAGSSASTAPDSTRLPPQSPAQLLPPPHLLFGTLPYSRSQSPFSASQPRLHQGYVTIPRRPRVPSWGSAHDGLRLEPVYDNLGPRTTADGSSVLSLNKTPESAAATPMRGRPLPPPPIKEQPSPAPVHRLGAASPGPWSRGSPEGASLARRPLDHSTPVSGQRTTLKIPPRPPPKPRKVVDVPSGPLFEDEGEDGTEV</sequence>
<organism evidence="2 3">
    <name type="scientific">Dryococelus australis</name>
    <dbReference type="NCBI Taxonomy" id="614101"/>
    <lineage>
        <taxon>Eukaryota</taxon>
        <taxon>Metazoa</taxon>
        <taxon>Ecdysozoa</taxon>
        <taxon>Arthropoda</taxon>
        <taxon>Hexapoda</taxon>
        <taxon>Insecta</taxon>
        <taxon>Pterygota</taxon>
        <taxon>Neoptera</taxon>
        <taxon>Polyneoptera</taxon>
        <taxon>Phasmatodea</taxon>
        <taxon>Verophasmatodea</taxon>
        <taxon>Anareolatae</taxon>
        <taxon>Phasmatidae</taxon>
        <taxon>Eurycanthinae</taxon>
        <taxon>Dryococelus</taxon>
    </lineage>
</organism>
<feature type="compositionally biased region" description="Polar residues" evidence="1">
    <location>
        <begin position="94"/>
        <end position="107"/>
    </location>
</feature>
<evidence type="ECO:0000313" key="2">
    <source>
        <dbReference type="EMBL" id="KAJ8879154.1"/>
    </source>
</evidence>
<feature type="compositionally biased region" description="Pro residues" evidence="1">
    <location>
        <begin position="75"/>
        <end position="86"/>
    </location>
</feature>
<feature type="region of interest" description="Disordered" evidence="1">
    <location>
        <begin position="1"/>
        <end position="256"/>
    </location>
</feature>
<protein>
    <submittedName>
        <fullName evidence="2">Uncharacterized protein</fullName>
    </submittedName>
</protein>
<evidence type="ECO:0000313" key="3">
    <source>
        <dbReference type="Proteomes" id="UP001159363"/>
    </source>
</evidence>
<feature type="compositionally biased region" description="Pro residues" evidence="1">
    <location>
        <begin position="170"/>
        <end position="183"/>
    </location>
</feature>
<evidence type="ECO:0000256" key="1">
    <source>
        <dbReference type="SAM" id="MobiDB-lite"/>
    </source>
</evidence>
<gene>
    <name evidence="2" type="ORF">PR048_019760</name>
</gene>
<dbReference type="Proteomes" id="UP001159363">
    <property type="component" value="Chromosome 6"/>
</dbReference>
<feature type="compositionally biased region" description="Acidic residues" evidence="1">
    <location>
        <begin position="246"/>
        <end position="256"/>
    </location>
</feature>
<proteinExistence type="predicted"/>
<comment type="caution">
    <text evidence="2">The sequence shown here is derived from an EMBL/GenBank/DDBJ whole genome shotgun (WGS) entry which is preliminary data.</text>
</comment>
<keyword evidence="3" id="KW-1185">Reference proteome</keyword>
<dbReference type="EMBL" id="JARBHB010000007">
    <property type="protein sequence ID" value="KAJ8879154.1"/>
    <property type="molecule type" value="Genomic_DNA"/>
</dbReference>
<feature type="compositionally biased region" description="Polar residues" evidence="1">
    <location>
        <begin position="146"/>
        <end position="158"/>
    </location>
</feature>
<feature type="compositionally biased region" description="Low complexity" evidence="1">
    <location>
        <begin position="57"/>
        <end position="68"/>
    </location>
</feature>
<feature type="compositionally biased region" description="Basic and acidic residues" evidence="1">
    <location>
        <begin position="1"/>
        <end position="25"/>
    </location>
</feature>
<name>A0ABQ9H4C4_9NEOP</name>
<accession>A0ABQ9H4C4</accession>